<dbReference type="PANTHER" id="PTHR11133">
    <property type="entry name" value="SACCHAROPINE DEHYDROGENASE"/>
    <property type="match status" value="1"/>
</dbReference>
<evidence type="ECO:0000259" key="3">
    <source>
        <dbReference type="Pfam" id="PF03435"/>
    </source>
</evidence>
<feature type="region of interest" description="Disordered" evidence="2">
    <location>
        <begin position="388"/>
        <end position="408"/>
    </location>
</feature>
<dbReference type="Gene3D" id="3.30.360.10">
    <property type="entry name" value="Dihydrodipicolinate Reductase, domain 2"/>
    <property type="match status" value="1"/>
</dbReference>
<dbReference type="InterPro" id="IPR032095">
    <property type="entry name" value="Sacchrp_dh-like_C"/>
</dbReference>
<dbReference type="InterPro" id="IPR005097">
    <property type="entry name" value="Sacchrp_dh_NADP-bd"/>
</dbReference>
<keyword evidence="1" id="KW-0560">Oxidoreductase</keyword>
<evidence type="ECO:0000259" key="4">
    <source>
        <dbReference type="Pfam" id="PF16653"/>
    </source>
</evidence>
<dbReference type="InterPro" id="IPR036291">
    <property type="entry name" value="NAD(P)-bd_dom_sf"/>
</dbReference>
<feature type="domain" description="Saccharopine dehydrogenase-like C-terminal" evidence="4">
    <location>
        <begin position="137"/>
        <end position="360"/>
    </location>
</feature>
<dbReference type="SUPFAM" id="SSF55347">
    <property type="entry name" value="Glyceraldehyde-3-phosphate dehydrogenase-like, C-terminal domain"/>
    <property type="match status" value="1"/>
</dbReference>
<sequence>MSADRPAIPASGTVHWIGTGLSTGRSGLALVCESAPRVVLWDRTAERAAARLAALGLTGRAEVRALTPSAPAALAAEAGPGDVIVSMLPAAEHAPLLRLATERGAHFACTSYVSPELAELAAEAGEEARTVVLTEAGLDPGIDHLMAHDLVARAREALGDTPATARFTSYCGGVPAVPNAFRYRFSWAPYGVLAALGSPARHIEAGAEVTVARPWEATRTRTLAGEDFEVYPNRDSLPFVAQYGIPGHWKLDTFVRGTLRNAGWRTAWKEVFETVAAGDPAAVRALAAELAARHPTTADDRDRVVLSVALELRTADGTHWRGSHLLDVTGDAAESAMARCVSLPVAYGVTRILAGALPAGLGRAAETPGETGRWLSFLAARGLAGTYEESPSPAAAANPSATPSGATA</sequence>
<dbReference type="EMBL" id="BMVP01000013">
    <property type="protein sequence ID" value="GHB76015.1"/>
    <property type="molecule type" value="Genomic_DNA"/>
</dbReference>
<organism evidence="5 6">
    <name type="scientific">Streptomyces cirratus</name>
    <dbReference type="NCBI Taxonomy" id="68187"/>
    <lineage>
        <taxon>Bacteria</taxon>
        <taxon>Bacillati</taxon>
        <taxon>Actinomycetota</taxon>
        <taxon>Actinomycetes</taxon>
        <taxon>Kitasatosporales</taxon>
        <taxon>Streptomycetaceae</taxon>
        <taxon>Streptomyces</taxon>
    </lineage>
</organism>
<proteinExistence type="predicted"/>
<reference evidence="6" key="1">
    <citation type="journal article" date="2019" name="Int. J. Syst. Evol. Microbiol.">
        <title>The Global Catalogue of Microorganisms (GCM) 10K type strain sequencing project: providing services to taxonomists for standard genome sequencing and annotation.</title>
        <authorList>
            <consortium name="The Broad Institute Genomics Platform"/>
            <consortium name="The Broad Institute Genome Sequencing Center for Infectious Disease"/>
            <person name="Wu L."/>
            <person name="Ma J."/>
        </authorList>
    </citation>
    <scope>NUCLEOTIDE SEQUENCE [LARGE SCALE GENOMIC DNA]</scope>
    <source>
        <strain evidence="6">JCM 4738</strain>
    </source>
</reference>
<evidence type="ECO:0008006" key="7">
    <source>
        <dbReference type="Google" id="ProtNLM"/>
    </source>
</evidence>
<dbReference type="Pfam" id="PF03435">
    <property type="entry name" value="Sacchrp_dh_NADP"/>
    <property type="match status" value="1"/>
</dbReference>
<dbReference type="Gene3D" id="3.40.50.720">
    <property type="entry name" value="NAD(P)-binding Rossmann-like Domain"/>
    <property type="match status" value="1"/>
</dbReference>
<dbReference type="SUPFAM" id="SSF51735">
    <property type="entry name" value="NAD(P)-binding Rossmann-fold domains"/>
    <property type="match status" value="1"/>
</dbReference>
<comment type="caution">
    <text evidence="5">The sequence shown here is derived from an EMBL/GenBank/DDBJ whole genome shotgun (WGS) entry which is preliminary data.</text>
</comment>
<protein>
    <recommendedName>
        <fullName evidence="7">Saccharopine dehydrogenase</fullName>
    </recommendedName>
</protein>
<dbReference type="PANTHER" id="PTHR11133:SF22">
    <property type="entry name" value="ALPHA-AMINOADIPIC SEMIALDEHYDE SYNTHASE, MITOCHONDRIAL"/>
    <property type="match status" value="1"/>
</dbReference>
<evidence type="ECO:0000313" key="6">
    <source>
        <dbReference type="Proteomes" id="UP000642673"/>
    </source>
</evidence>
<evidence type="ECO:0000256" key="1">
    <source>
        <dbReference type="ARBA" id="ARBA00023002"/>
    </source>
</evidence>
<dbReference type="Pfam" id="PF16653">
    <property type="entry name" value="Sacchrp_dh_C"/>
    <property type="match status" value="1"/>
</dbReference>
<name>A0ABQ3EZB5_9ACTN</name>
<feature type="compositionally biased region" description="Low complexity" evidence="2">
    <location>
        <begin position="390"/>
        <end position="408"/>
    </location>
</feature>
<evidence type="ECO:0000313" key="5">
    <source>
        <dbReference type="EMBL" id="GHB76015.1"/>
    </source>
</evidence>
<gene>
    <name evidence="5" type="ORF">GCM10010347_53160</name>
</gene>
<evidence type="ECO:0000256" key="2">
    <source>
        <dbReference type="SAM" id="MobiDB-lite"/>
    </source>
</evidence>
<dbReference type="InterPro" id="IPR051168">
    <property type="entry name" value="AASS"/>
</dbReference>
<dbReference type="RefSeq" id="WP_190186756.1">
    <property type="nucleotide sequence ID" value="NZ_BMVP01000013.1"/>
</dbReference>
<dbReference type="Proteomes" id="UP000642673">
    <property type="component" value="Unassembled WGS sequence"/>
</dbReference>
<keyword evidence="6" id="KW-1185">Reference proteome</keyword>
<accession>A0ABQ3EZB5</accession>
<feature type="domain" description="Saccharopine dehydrogenase NADP binding" evidence="3">
    <location>
        <begin position="14"/>
        <end position="132"/>
    </location>
</feature>